<dbReference type="PATRIC" id="fig|880071.3.peg.642"/>
<dbReference type="eggNOG" id="ENOG50337AX">
    <property type="taxonomic scope" value="Bacteria"/>
</dbReference>
<organism evidence="1 2">
    <name type="scientific">Bernardetia litoralis (strain ATCC 23117 / DSM 6794 / NBRC 15988 / NCIMB 1366 / Fx l1 / Sio-4)</name>
    <name type="common">Flexibacter litoralis</name>
    <dbReference type="NCBI Taxonomy" id="880071"/>
    <lineage>
        <taxon>Bacteria</taxon>
        <taxon>Pseudomonadati</taxon>
        <taxon>Bacteroidota</taxon>
        <taxon>Cytophagia</taxon>
        <taxon>Cytophagales</taxon>
        <taxon>Bernardetiaceae</taxon>
        <taxon>Bernardetia</taxon>
    </lineage>
</organism>
<proteinExistence type="predicted"/>
<gene>
    <name evidence="1" type="ordered locus">Fleli_0674</name>
</gene>
<dbReference type="RefSeq" id="WP_014796596.1">
    <property type="nucleotide sequence ID" value="NC_018018.1"/>
</dbReference>
<name>I4AGQ2_BERLS</name>
<dbReference type="Proteomes" id="UP000006054">
    <property type="component" value="Chromosome"/>
</dbReference>
<evidence type="ECO:0000313" key="1">
    <source>
        <dbReference type="EMBL" id="AFM03137.1"/>
    </source>
</evidence>
<dbReference type="AlphaFoldDB" id="I4AGQ2"/>
<sequence length="172" mass="20725">MFDVVYKFNYQGHTKTLTESYQKLHKFSFKCRFNHKYIIRVEEYEHKVFVIKFYLKNHEQSEKKYQLLSGLNDASRVIATSIAAMIWLYKKDNLSSFGFIGANSENEEIGNTKRFKLYVKLMENFFSSVLFDHKEYEENSAYLLLNREKSKEYDNLETVIKELFIKYYDMSL</sequence>
<dbReference type="HOGENOM" id="CLU_1426568_0_0_10"/>
<dbReference type="STRING" id="880071.Fleli_0674"/>
<dbReference type="OrthoDB" id="1340039at2"/>
<dbReference type="KEGG" id="fli:Fleli_0674"/>
<accession>I4AGQ2</accession>
<dbReference type="EMBL" id="CP003345">
    <property type="protein sequence ID" value="AFM03137.1"/>
    <property type="molecule type" value="Genomic_DNA"/>
</dbReference>
<protein>
    <submittedName>
        <fullName evidence="1">Uncharacterized protein</fullName>
    </submittedName>
</protein>
<keyword evidence="2" id="KW-1185">Reference proteome</keyword>
<evidence type="ECO:0000313" key="2">
    <source>
        <dbReference type="Proteomes" id="UP000006054"/>
    </source>
</evidence>
<reference evidence="2" key="1">
    <citation type="submission" date="2012-06" db="EMBL/GenBank/DDBJ databases">
        <title>The complete genome of Flexibacter litoralis DSM 6794.</title>
        <authorList>
            <person name="Lucas S."/>
            <person name="Copeland A."/>
            <person name="Lapidus A."/>
            <person name="Glavina del Rio T."/>
            <person name="Dalin E."/>
            <person name="Tice H."/>
            <person name="Bruce D."/>
            <person name="Goodwin L."/>
            <person name="Pitluck S."/>
            <person name="Peters L."/>
            <person name="Ovchinnikova G."/>
            <person name="Lu M."/>
            <person name="Kyrpides N."/>
            <person name="Mavromatis K."/>
            <person name="Ivanova N."/>
            <person name="Brettin T."/>
            <person name="Detter J.C."/>
            <person name="Han C."/>
            <person name="Larimer F."/>
            <person name="Land M."/>
            <person name="Hauser L."/>
            <person name="Markowitz V."/>
            <person name="Cheng J.-F."/>
            <person name="Hugenholtz P."/>
            <person name="Woyke T."/>
            <person name="Wu D."/>
            <person name="Spring S."/>
            <person name="Lang E."/>
            <person name="Kopitz M."/>
            <person name="Brambilla E."/>
            <person name="Klenk H.-P."/>
            <person name="Eisen J.A."/>
        </authorList>
    </citation>
    <scope>NUCLEOTIDE SEQUENCE [LARGE SCALE GENOMIC DNA]</scope>
    <source>
        <strain evidence="2">ATCC 23117 / DSM 6794 / NBRC 15988 / NCIMB 1366 / Sio-4</strain>
    </source>
</reference>